<dbReference type="AlphaFoldDB" id="A0A1X7AIK4"/>
<dbReference type="EMBL" id="FWPT01000004">
    <property type="protein sequence ID" value="SMA45388.1"/>
    <property type="molecule type" value="Genomic_DNA"/>
</dbReference>
<dbReference type="Proteomes" id="UP000196573">
    <property type="component" value="Unassembled WGS sequence"/>
</dbReference>
<keyword evidence="1" id="KW-0472">Membrane</keyword>
<keyword evidence="1" id="KW-0812">Transmembrane</keyword>
<reference evidence="2 3" key="1">
    <citation type="submission" date="2017-03" db="EMBL/GenBank/DDBJ databases">
        <authorList>
            <person name="Afonso C.L."/>
            <person name="Miller P.J."/>
            <person name="Scott M.A."/>
            <person name="Spackman E."/>
            <person name="Goraichik I."/>
            <person name="Dimitrov K.M."/>
            <person name="Suarez D.L."/>
            <person name="Swayne D.E."/>
        </authorList>
    </citation>
    <scope>NUCLEOTIDE SEQUENCE [LARGE SCALE GENOMIC DNA]</scope>
    <source>
        <strain evidence="2">SB41UT1</strain>
    </source>
</reference>
<sequence length="86" mass="8578">MLKLFLLITCAVACFHFNDPESSSLLISDVLYVMGWFFSVGAFVSLIFPSASSGSTRTGSGGSSGVFYGDGSGGGSDGGCGGDGGC</sequence>
<organism evidence="2 3">
    <name type="scientific">Parendozoicomonas haliclonae</name>
    <dbReference type="NCBI Taxonomy" id="1960125"/>
    <lineage>
        <taxon>Bacteria</taxon>
        <taxon>Pseudomonadati</taxon>
        <taxon>Pseudomonadota</taxon>
        <taxon>Gammaproteobacteria</taxon>
        <taxon>Oceanospirillales</taxon>
        <taxon>Endozoicomonadaceae</taxon>
        <taxon>Parendozoicomonas</taxon>
    </lineage>
</organism>
<name>A0A1X7AIK4_9GAMM</name>
<accession>A0A1X7AIK4</accession>
<evidence type="ECO:0000256" key="1">
    <source>
        <dbReference type="SAM" id="Phobius"/>
    </source>
</evidence>
<dbReference type="RefSeq" id="WP_087109227.1">
    <property type="nucleotide sequence ID" value="NZ_CBCSCN010000002.1"/>
</dbReference>
<gene>
    <name evidence="2" type="ORF">EHSB41UT_01911</name>
</gene>
<proteinExistence type="predicted"/>
<evidence type="ECO:0000313" key="2">
    <source>
        <dbReference type="EMBL" id="SMA45388.1"/>
    </source>
</evidence>
<keyword evidence="1" id="KW-1133">Transmembrane helix</keyword>
<evidence type="ECO:0000313" key="3">
    <source>
        <dbReference type="Proteomes" id="UP000196573"/>
    </source>
</evidence>
<protein>
    <submittedName>
        <fullName evidence="2">Uncharacterized protein</fullName>
    </submittedName>
</protein>
<feature type="transmembrane region" description="Helical" evidence="1">
    <location>
        <begin position="30"/>
        <end position="48"/>
    </location>
</feature>
<keyword evidence="3" id="KW-1185">Reference proteome</keyword>